<keyword evidence="3 8" id="KW-0028">Amino-acid biosynthesis</keyword>
<proteinExistence type="inferred from homology"/>
<keyword evidence="6 8" id="KW-0057">Aromatic amino acid biosynthesis</keyword>
<dbReference type="Proteomes" id="UP000286947">
    <property type="component" value="Unassembled WGS sequence"/>
</dbReference>
<comment type="caution">
    <text evidence="10">The sequence shown here is derived from an EMBL/GenBank/DDBJ whole genome shotgun (WGS) entry which is preliminary data.</text>
</comment>
<evidence type="ECO:0000256" key="7">
    <source>
        <dbReference type="ARBA" id="ARBA00023239"/>
    </source>
</evidence>
<evidence type="ECO:0000256" key="2">
    <source>
        <dbReference type="ARBA" id="ARBA00004696"/>
    </source>
</evidence>
<reference evidence="10 11" key="1">
    <citation type="submission" date="2018-01" db="EMBL/GenBank/DDBJ databases">
        <title>Saezia sanguinis gen. nov., sp. nov., in the order Burkholderiales isolated from human blood.</title>
        <authorList>
            <person name="Medina-Pascual M.J."/>
            <person name="Valdezate S."/>
            <person name="Monzon S."/>
            <person name="Cuesta I."/>
            <person name="Carrasco G."/>
            <person name="Villalon P."/>
            <person name="Saez-Nieto J.A."/>
        </authorList>
    </citation>
    <scope>NUCLEOTIDE SEQUENCE [LARGE SCALE GENOMIC DNA]</scope>
    <source>
        <strain evidence="10 11">CNM695-12</strain>
    </source>
</reference>
<keyword evidence="11" id="KW-1185">Reference proteome</keyword>
<dbReference type="InterPro" id="IPR013785">
    <property type="entry name" value="Aldolase_TIM"/>
</dbReference>
<evidence type="ECO:0000313" key="11">
    <source>
        <dbReference type="Proteomes" id="UP000286947"/>
    </source>
</evidence>
<dbReference type="Gene3D" id="3.20.20.70">
    <property type="entry name" value="Aldolase class I"/>
    <property type="match status" value="1"/>
</dbReference>
<gene>
    <name evidence="8 10" type="primary">trpC</name>
    <name evidence="10" type="ORF">CUZ56_02816</name>
</gene>
<feature type="domain" description="Indole-3-glycerol phosphate synthase" evidence="9">
    <location>
        <begin position="5"/>
        <end position="255"/>
    </location>
</feature>
<evidence type="ECO:0000256" key="5">
    <source>
        <dbReference type="ARBA" id="ARBA00022822"/>
    </source>
</evidence>
<comment type="pathway">
    <text evidence="2 8">Amino-acid biosynthesis; L-tryptophan biosynthesis; L-tryptophan from chorismate: step 4/5.</text>
</comment>
<dbReference type="CDD" id="cd00331">
    <property type="entry name" value="IGPS"/>
    <property type="match status" value="1"/>
</dbReference>
<dbReference type="GO" id="GO:0004640">
    <property type="term" value="F:phosphoribosylanthranilate isomerase activity"/>
    <property type="evidence" value="ECO:0007669"/>
    <property type="project" value="TreeGrafter"/>
</dbReference>
<dbReference type="PROSITE" id="PS00614">
    <property type="entry name" value="IGPS"/>
    <property type="match status" value="1"/>
</dbReference>
<dbReference type="InterPro" id="IPR013798">
    <property type="entry name" value="Indole-3-glycerol_P_synth_dom"/>
</dbReference>
<accession>A0A433S9U4</accession>
<dbReference type="NCBIfam" id="NF001370">
    <property type="entry name" value="PRK00278.1-2"/>
    <property type="match status" value="1"/>
</dbReference>
<dbReference type="SUPFAM" id="SSF51366">
    <property type="entry name" value="Ribulose-phoshate binding barrel"/>
    <property type="match status" value="1"/>
</dbReference>
<dbReference type="PANTHER" id="PTHR22854">
    <property type="entry name" value="TRYPTOPHAN BIOSYNTHESIS PROTEIN"/>
    <property type="match status" value="1"/>
</dbReference>
<sequence>MDDILRKIMAHKHEEVALAKATCSLQQMRDTAQQAGKPRDFVAALRQRIENKQPAVIAEVKKASPSKGVIRPDFDPAAIAASYAQHGAACLSVLTDQEFFQGSPEYLKQARAACDLPVLRKDFLFDVYQVYQARAMQADAILLIVASLDDEQLQVLENCAMELGMAVLVEVHDAQELQRALKLKTPLIGINNRDLRSFNVSIETTLNLLPQVPDDRLVITESGILNASDMCRMMATGGVYGFLIGEAFMRESDPGVALAAYLHEYQANVLGRNA</sequence>
<protein>
    <recommendedName>
        <fullName evidence="8">Indole-3-glycerol phosphate synthase</fullName>
        <shortName evidence="8">IGPS</shortName>
        <ecNumber evidence="8">4.1.1.48</ecNumber>
    </recommendedName>
</protein>
<keyword evidence="7 8" id="KW-0456">Lyase</keyword>
<dbReference type="AlphaFoldDB" id="A0A433S9U4"/>
<dbReference type="HAMAP" id="MF_00134_B">
    <property type="entry name" value="IGPS_B"/>
    <property type="match status" value="1"/>
</dbReference>
<dbReference type="UniPathway" id="UPA00035">
    <property type="reaction ID" value="UER00043"/>
</dbReference>
<dbReference type="Pfam" id="PF00218">
    <property type="entry name" value="IGPS"/>
    <property type="match status" value="1"/>
</dbReference>
<dbReference type="GO" id="GO:0004425">
    <property type="term" value="F:indole-3-glycerol-phosphate synthase activity"/>
    <property type="evidence" value="ECO:0007669"/>
    <property type="project" value="UniProtKB-UniRule"/>
</dbReference>
<dbReference type="InterPro" id="IPR045186">
    <property type="entry name" value="Indole-3-glycerol_P_synth"/>
</dbReference>
<dbReference type="EC" id="4.1.1.48" evidence="8"/>
<name>A0A433S9U4_9BURK</name>
<dbReference type="NCBIfam" id="NF001377">
    <property type="entry name" value="PRK00278.2-4"/>
    <property type="match status" value="1"/>
</dbReference>
<dbReference type="NCBIfam" id="NF001373">
    <property type="entry name" value="PRK00278.1-6"/>
    <property type="match status" value="1"/>
</dbReference>
<dbReference type="OrthoDB" id="9804217at2"/>
<comment type="similarity">
    <text evidence="8">Belongs to the TrpC family.</text>
</comment>
<dbReference type="EMBL" id="PQSP01000011">
    <property type="protein sequence ID" value="RUS65517.1"/>
    <property type="molecule type" value="Genomic_DNA"/>
</dbReference>
<evidence type="ECO:0000256" key="1">
    <source>
        <dbReference type="ARBA" id="ARBA00001633"/>
    </source>
</evidence>
<organism evidence="10 11">
    <name type="scientific">Saezia sanguinis</name>
    <dbReference type="NCBI Taxonomy" id="1965230"/>
    <lineage>
        <taxon>Bacteria</taxon>
        <taxon>Pseudomonadati</taxon>
        <taxon>Pseudomonadota</taxon>
        <taxon>Betaproteobacteria</taxon>
        <taxon>Burkholderiales</taxon>
        <taxon>Saeziaceae</taxon>
        <taxon>Saezia</taxon>
    </lineage>
</organism>
<dbReference type="GO" id="GO:0000162">
    <property type="term" value="P:L-tryptophan biosynthetic process"/>
    <property type="evidence" value="ECO:0007669"/>
    <property type="project" value="UniProtKB-UniRule"/>
</dbReference>
<dbReference type="InterPro" id="IPR011060">
    <property type="entry name" value="RibuloseP-bd_barrel"/>
</dbReference>
<comment type="catalytic activity">
    <reaction evidence="1 8">
        <text>1-(2-carboxyphenylamino)-1-deoxy-D-ribulose 5-phosphate + H(+) = (1S,2R)-1-C-(indol-3-yl)glycerol 3-phosphate + CO2 + H2O</text>
        <dbReference type="Rhea" id="RHEA:23476"/>
        <dbReference type="ChEBI" id="CHEBI:15377"/>
        <dbReference type="ChEBI" id="CHEBI:15378"/>
        <dbReference type="ChEBI" id="CHEBI:16526"/>
        <dbReference type="ChEBI" id="CHEBI:58613"/>
        <dbReference type="ChEBI" id="CHEBI:58866"/>
        <dbReference type="EC" id="4.1.1.48"/>
    </reaction>
</comment>
<evidence type="ECO:0000256" key="6">
    <source>
        <dbReference type="ARBA" id="ARBA00023141"/>
    </source>
</evidence>
<keyword evidence="5 8" id="KW-0822">Tryptophan biosynthesis</keyword>
<dbReference type="PANTHER" id="PTHR22854:SF2">
    <property type="entry name" value="INDOLE-3-GLYCEROL-PHOSPHATE SYNTHASE"/>
    <property type="match status" value="1"/>
</dbReference>
<evidence type="ECO:0000256" key="4">
    <source>
        <dbReference type="ARBA" id="ARBA00022793"/>
    </source>
</evidence>
<evidence type="ECO:0000259" key="9">
    <source>
        <dbReference type="Pfam" id="PF00218"/>
    </source>
</evidence>
<dbReference type="RefSeq" id="WP_126980979.1">
    <property type="nucleotide sequence ID" value="NZ_PQSP01000011.1"/>
</dbReference>
<dbReference type="InterPro" id="IPR001468">
    <property type="entry name" value="Indole-3-GlycerolPSynthase_CS"/>
</dbReference>
<evidence type="ECO:0000256" key="3">
    <source>
        <dbReference type="ARBA" id="ARBA00022605"/>
    </source>
</evidence>
<keyword evidence="4 8" id="KW-0210">Decarboxylase</keyword>
<dbReference type="FunFam" id="3.20.20.70:FF:000024">
    <property type="entry name" value="Indole-3-glycerol phosphate synthase"/>
    <property type="match status" value="1"/>
</dbReference>
<evidence type="ECO:0000313" key="10">
    <source>
        <dbReference type="EMBL" id="RUS65517.1"/>
    </source>
</evidence>
<evidence type="ECO:0000256" key="8">
    <source>
        <dbReference type="HAMAP-Rule" id="MF_00134"/>
    </source>
</evidence>